<evidence type="ECO:0000259" key="3">
    <source>
        <dbReference type="Pfam" id="PF07863"/>
    </source>
</evidence>
<dbReference type="InterPro" id="IPR012424">
    <property type="entry name" value="Conjugative_transposon_TraJ_C"/>
</dbReference>
<dbReference type="RefSeq" id="WP_109415657.1">
    <property type="nucleotide sequence ID" value="NZ_QEAS01000007.1"/>
</dbReference>
<dbReference type="Proteomes" id="UP000245647">
    <property type="component" value="Unassembled WGS sequence"/>
</dbReference>
<dbReference type="NCBIfam" id="TIGR03782">
    <property type="entry name" value="Bac_Flav_CT_J"/>
    <property type="match status" value="1"/>
</dbReference>
<comment type="caution">
    <text evidence="4">The sequence shown here is derived from an EMBL/GenBank/DDBJ whole genome shotgun (WGS) entry which is preliminary data.</text>
</comment>
<dbReference type="AlphaFoldDB" id="A0A2U2PHD7"/>
<feature type="transmembrane region" description="Helical" evidence="1">
    <location>
        <begin position="341"/>
        <end position="364"/>
    </location>
</feature>
<evidence type="ECO:0000313" key="4">
    <source>
        <dbReference type="EMBL" id="PWG80801.1"/>
    </source>
</evidence>
<feature type="transmembrane region" description="Helical" evidence="1">
    <location>
        <begin position="48"/>
        <end position="72"/>
    </location>
</feature>
<feature type="signal peptide" evidence="2">
    <location>
        <begin position="1"/>
        <end position="24"/>
    </location>
</feature>
<feature type="transmembrane region" description="Helical" evidence="1">
    <location>
        <begin position="299"/>
        <end position="321"/>
    </location>
</feature>
<organism evidence="4 5">
    <name type="scientific">Pararcticibacter amylolyticus</name>
    <dbReference type="NCBI Taxonomy" id="2173175"/>
    <lineage>
        <taxon>Bacteria</taxon>
        <taxon>Pseudomonadati</taxon>
        <taxon>Bacteroidota</taxon>
        <taxon>Sphingobacteriia</taxon>
        <taxon>Sphingobacteriales</taxon>
        <taxon>Sphingobacteriaceae</taxon>
        <taxon>Pararcticibacter</taxon>
    </lineage>
</organism>
<keyword evidence="2" id="KW-0732">Signal</keyword>
<keyword evidence="1" id="KW-1133">Transmembrane helix</keyword>
<dbReference type="InterPro" id="IPR022393">
    <property type="entry name" value="Conjugative_transposon_TraJ"/>
</dbReference>
<keyword evidence="1" id="KW-0472">Membrane</keyword>
<name>A0A2U2PHD7_9SPHI</name>
<accession>A0A2U2PHD7</accession>
<feature type="transmembrane region" description="Helical" evidence="1">
    <location>
        <begin position="258"/>
        <end position="278"/>
    </location>
</feature>
<proteinExistence type="predicted"/>
<sequence>MRKTIFLGAFIALLAMLLPVISFAQSGNGMAGSITGLQPVLDQVYRDMMPLCSKLIGVARGLAGFGALWYIASRVWRHIANAEPVDFYPLLRPFALGLAIILFPMVIGVLNGVLQPVVSATGGMVRDSDKAIAALLKQKEEAIKKSTHWQMYIGETGNGDENKWYRYTHPKDPNREKEGMFEGVGNDIKFWLDRNAYNFKNSIKQWMSEVLQVLFAAAALCINTVRTFYLIVMAILGPLVFGFAVYDGFQHTLTVWLARYINIFMWLPVANIFGAILGKIQENMLKIDLSQIGQAGDTFFSPTDVGYLVFMVIGIVGYFTVPNVANYIVHAGGGNAMLQKVNMLVVGGSSTAANTGIAAGGMVADAMGDAWRRMNTDKAGGDQNNYLKDKLKG</sequence>
<keyword evidence="1" id="KW-0812">Transmembrane</keyword>
<feature type="transmembrane region" description="Helical" evidence="1">
    <location>
        <begin position="228"/>
        <end position="246"/>
    </location>
</feature>
<dbReference type="Pfam" id="PF07863">
    <property type="entry name" value="CtnDOT_TraJ"/>
    <property type="match status" value="1"/>
</dbReference>
<keyword evidence="5" id="KW-1185">Reference proteome</keyword>
<protein>
    <submittedName>
        <fullName evidence="4">Conjugative transposon protein TraJ</fullName>
    </submittedName>
</protein>
<feature type="chain" id="PRO_5015550963" evidence="2">
    <location>
        <begin position="25"/>
        <end position="393"/>
    </location>
</feature>
<evidence type="ECO:0000256" key="2">
    <source>
        <dbReference type="SAM" id="SignalP"/>
    </source>
</evidence>
<feature type="domain" description="Conjugative transposon TraJ C-terminal" evidence="3">
    <location>
        <begin position="34"/>
        <end position="390"/>
    </location>
</feature>
<dbReference type="EMBL" id="QEAS01000007">
    <property type="protein sequence ID" value="PWG80801.1"/>
    <property type="molecule type" value="Genomic_DNA"/>
</dbReference>
<evidence type="ECO:0000313" key="5">
    <source>
        <dbReference type="Proteomes" id="UP000245647"/>
    </source>
</evidence>
<feature type="transmembrane region" description="Helical" evidence="1">
    <location>
        <begin position="93"/>
        <end position="114"/>
    </location>
</feature>
<gene>
    <name evidence="4" type="primary">traJ</name>
    <name evidence="4" type="ORF">DDR33_10110</name>
</gene>
<dbReference type="OrthoDB" id="1147144at2"/>
<reference evidence="4 5" key="1">
    <citation type="submission" date="2018-04" db="EMBL/GenBank/DDBJ databases">
        <title>Pedobacter chongqingensis sp. nov., isolated from a rottenly hemp rope.</title>
        <authorList>
            <person name="Cai Y."/>
        </authorList>
    </citation>
    <scope>NUCLEOTIDE SEQUENCE [LARGE SCALE GENOMIC DNA]</scope>
    <source>
        <strain evidence="4 5">FJ4-8</strain>
    </source>
</reference>
<evidence type="ECO:0000256" key="1">
    <source>
        <dbReference type="SAM" id="Phobius"/>
    </source>
</evidence>